<accession>A0A4R1N2M0</accession>
<dbReference type="SUPFAM" id="SSF53335">
    <property type="entry name" value="S-adenosyl-L-methionine-dependent methyltransferases"/>
    <property type="match status" value="1"/>
</dbReference>
<dbReference type="InterPro" id="IPR029063">
    <property type="entry name" value="SAM-dependent_MTases_sf"/>
</dbReference>
<dbReference type="Pfam" id="PF01555">
    <property type="entry name" value="N6_N4_Mtase"/>
    <property type="match status" value="1"/>
</dbReference>
<dbReference type="GO" id="GO:0015667">
    <property type="term" value="F:site-specific DNA-methyltransferase (cytosine-N4-specific) activity"/>
    <property type="evidence" value="ECO:0007669"/>
    <property type="project" value="UniProtKB-EC"/>
</dbReference>
<dbReference type="OrthoDB" id="7806498at2"/>
<dbReference type="InterPro" id="IPR001091">
    <property type="entry name" value="RM_Methyltransferase"/>
</dbReference>
<keyword evidence="4" id="KW-0949">S-adenosyl-L-methionine</keyword>
<evidence type="ECO:0000256" key="4">
    <source>
        <dbReference type="ARBA" id="ARBA00022691"/>
    </source>
</evidence>
<dbReference type="InterPro" id="IPR017985">
    <property type="entry name" value="MeTrfase_CN4_CS"/>
</dbReference>
<dbReference type="GO" id="GO:0008170">
    <property type="term" value="F:N-methyltransferase activity"/>
    <property type="evidence" value="ECO:0007669"/>
    <property type="project" value="InterPro"/>
</dbReference>
<gene>
    <name evidence="11" type="ORF">BXY66_3974</name>
</gene>
<dbReference type="Gene3D" id="3.40.50.150">
    <property type="entry name" value="Vaccinia Virus protein VP39"/>
    <property type="match status" value="1"/>
</dbReference>
<dbReference type="GO" id="GO:0009007">
    <property type="term" value="F:site-specific DNA-methyltransferase (adenine-specific) activity"/>
    <property type="evidence" value="ECO:0007669"/>
    <property type="project" value="UniProtKB-EC"/>
</dbReference>
<keyword evidence="5" id="KW-0680">Restriction system</keyword>
<evidence type="ECO:0000313" key="11">
    <source>
        <dbReference type="EMBL" id="TCK99469.1"/>
    </source>
</evidence>
<proteinExistence type="inferred from homology"/>
<dbReference type="PROSITE" id="PS00093">
    <property type="entry name" value="N4_MTASE"/>
    <property type="match status" value="1"/>
</dbReference>
<keyword evidence="6" id="KW-0238">DNA-binding</keyword>
<comment type="catalytic activity">
    <reaction evidence="7">
        <text>a 2'-deoxyadenosine in DNA + S-adenosyl-L-methionine = an N(6)-methyl-2'-deoxyadenosine in DNA + S-adenosyl-L-homocysteine + H(+)</text>
        <dbReference type="Rhea" id="RHEA:15197"/>
        <dbReference type="Rhea" id="RHEA-COMP:12418"/>
        <dbReference type="Rhea" id="RHEA-COMP:12419"/>
        <dbReference type="ChEBI" id="CHEBI:15378"/>
        <dbReference type="ChEBI" id="CHEBI:57856"/>
        <dbReference type="ChEBI" id="CHEBI:59789"/>
        <dbReference type="ChEBI" id="CHEBI:90615"/>
        <dbReference type="ChEBI" id="CHEBI:90616"/>
        <dbReference type="EC" id="2.1.1.72"/>
    </reaction>
</comment>
<dbReference type="EMBL" id="SMGR01000005">
    <property type="protein sequence ID" value="TCK99469.1"/>
    <property type="molecule type" value="Genomic_DNA"/>
</dbReference>
<evidence type="ECO:0000256" key="5">
    <source>
        <dbReference type="ARBA" id="ARBA00022747"/>
    </source>
</evidence>
<feature type="region of interest" description="Disordered" evidence="9">
    <location>
        <begin position="768"/>
        <end position="789"/>
    </location>
</feature>
<organism evidence="11 12">
    <name type="scientific">Shimia isoporae</name>
    <dbReference type="NCBI Taxonomy" id="647720"/>
    <lineage>
        <taxon>Bacteria</taxon>
        <taxon>Pseudomonadati</taxon>
        <taxon>Pseudomonadota</taxon>
        <taxon>Alphaproteobacteria</taxon>
        <taxon>Rhodobacterales</taxon>
        <taxon>Roseobacteraceae</taxon>
    </lineage>
</organism>
<dbReference type="GO" id="GO:0009307">
    <property type="term" value="P:DNA restriction-modification system"/>
    <property type="evidence" value="ECO:0007669"/>
    <property type="project" value="UniProtKB-KW"/>
</dbReference>
<dbReference type="Proteomes" id="UP000295673">
    <property type="component" value="Unassembled WGS sequence"/>
</dbReference>
<dbReference type="RefSeq" id="WP_132862073.1">
    <property type="nucleotide sequence ID" value="NZ_SMGR01000005.1"/>
</dbReference>
<name>A0A4R1N2M0_9RHOB</name>
<evidence type="ECO:0000256" key="1">
    <source>
        <dbReference type="ARBA" id="ARBA00010203"/>
    </source>
</evidence>
<protein>
    <submittedName>
        <fullName evidence="11">DNA modification methylase</fullName>
    </submittedName>
</protein>
<evidence type="ECO:0000313" key="12">
    <source>
        <dbReference type="Proteomes" id="UP000295673"/>
    </source>
</evidence>
<dbReference type="PRINTS" id="PR00508">
    <property type="entry name" value="S21N4MTFRASE"/>
</dbReference>
<evidence type="ECO:0000256" key="9">
    <source>
        <dbReference type="SAM" id="MobiDB-lite"/>
    </source>
</evidence>
<evidence type="ECO:0000256" key="8">
    <source>
        <dbReference type="ARBA" id="ARBA00049120"/>
    </source>
</evidence>
<comment type="caution">
    <text evidence="11">The sequence shown here is derived from an EMBL/GenBank/DDBJ whole genome shotgun (WGS) entry which is preliminary data.</text>
</comment>
<evidence type="ECO:0000256" key="3">
    <source>
        <dbReference type="ARBA" id="ARBA00022679"/>
    </source>
</evidence>
<dbReference type="InterPro" id="IPR002941">
    <property type="entry name" value="DNA_methylase_N4/N6"/>
</dbReference>
<reference evidence="11 12" key="1">
    <citation type="submission" date="2019-03" db="EMBL/GenBank/DDBJ databases">
        <title>Genomic Encyclopedia of Archaeal and Bacterial Type Strains, Phase II (KMG-II): from individual species to whole genera.</title>
        <authorList>
            <person name="Goeker M."/>
        </authorList>
    </citation>
    <scope>NUCLEOTIDE SEQUENCE [LARGE SCALE GENOMIC DNA]</scope>
    <source>
        <strain evidence="11 12">DSM 26433</strain>
    </source>
</reference>
<feature type="domain" description="DNA methylase N-4/N-6" evidence="10">
    <location>
        <begin position="539"/>
        <end position="748"/>
    </location>
</feature>
<dbReference type="AlphaFoldDB" id="A0A4R1N2M0"/>
<sequence>MSTSTVETLLEEFNRLLNLRFSGPPDLMDAAKDAACAAGESALRPTLERSRELYALVNSRLGLNKKRIKAFIDLAAKQRYFFNYRDKVTLAALFDGAHREAFTAWCETKGIDEGVREAFQPISNDETVAGLHDLLKTGRVNRSDARDCDLEEKQVLIQRALFGGFVFRAFEDGAMHKVFNEDASKEYHANFFDHLRANHHEQLHRECALIYQDVDLGAYDALTDKQISDLLLTGIRDSYDRLANHCFFALRLRAAPGGEARQWRLFSDTVLYAEKHREIALSKGYFRPDTIRETTEGHIGAALDVDSARFDLVNEGFFFKDCFVLSHAAAEGTTDQPYDILLLFEKNERDERVIPCPACRSHNVGGNSYPTIGVRSWECKNLICPERSAYDRGNRYSLASIMKQEAIASAEDQIPLDVRRRWRNDVLFDIRDEEVTDMLIRQFSLHKDRIVIMGQAQGEPQSYLGRELAYEPFGSWKADDGIGQRFFDSAFFKRFALKRPKSDVTPPSTKQSVKPGICLVHGDCESGLNALPPESIEGAVTSPPYYNAREYSQWPNIYCYLFDMYNAARAVFSALKPGGLFVYNIFDYFDNENIAAFSAMGKKRMILGAYIIYLFETAGFDIVGNVVWFKGDIEGKRNFNGGNESPYYQLPFNCWEHCLVFRKPGAESKLPEVKILKQRPVFKMVRGKNTHGHTAPFPPEIPQLLLDTLPEGSTVLDPYGGSMTTACAAIQNKMDALIYELNEEYFQLGLRNVEQAIATPDDLFSYGNREKANRISPTTAEPRDSAANA</sequence>
<keyword evidence="12" id="KW-1185">Reference proteome</keyword>
<keyword evidence="3" id="KW-0808">Transferase</keyword>
<dbReference type="GO" id="GO:0003677">
    <property type="term" value="F:DNA binding"/>
    <property type="evidence" value="ECO:0007669"/>
    <property type="project" value="UniProtKB-KW"/>
</dbReference>
<evidence type="ECO:0000256" key="2">
    <source>
        <dbReference type="ARBA" id="ARBA00022603"/>
    </source>
</evidence>
<keyword evidence="2 11" id="KW-0489">Methyltransferase</keyword>
<evidence type="ECO:0000259" key="10">
    <source>
        <dbReference type="Pfam" id="PF01555"/>
    </source>
</evidence>
<evidence type="ECO:0000256" key="6">
    <source>
        <dbReference type="ARBA" id="ARBA00023125"/>
    </source>
</evidence>
<evidence type="ECO:0000256" key="7">
    <source>
        <dbReference type="ARBA" id="ARBA00047942"/>
    </source>
</evidence>
<comment type="catalytic activity">
    <reaction evidence="8">
        <text>a 2'-deoxycytidine in DNA + S-adenosyl-L-methionine = an N(4)-methyl-2'-deoxycytidine in DNA + S-adenosyl-L-homocysteine + H(+)</text>
        <dbReference type="Rhea" id="RHEA:16857"/>
        <dbReference type="Rhea" id="RHEA-COMP:11369"/>
        <dbReference type="Rhea" id="RHEA-COMP:13674"/>
        <dbReference type="ChEBI" id="CHEBI:15378"/>
        <dbReference type="ChEBI" id="CHEBI:57856"/>
        <dbReference type="ChEBI" id="CHEBI:59789"/>
        <dbReference type="ChEBI" id="CHEBI:85452"/>
        <dbReference type="ChEBI" id="CHEBI:137933"/>
        <dbReference type="EC" id="2.1.1.113"/>
    </reaction>
</comment>
<dbReference type="GO" id="GO:0032259">
    <property type="term" value="P:methylation"/>
    <property type="evidence" value="ECO:0007669"/>
    <property type="project" value="UniProtKB-KW"/>
</dbReference>
<comment type="similarity">
    <text evidence="1">Belongs to the N(4)/N(6)-methyltransferase family. N(4) subfamily.</text>
</comment>